<keyword evidence="1" id="KW-0813">Transport</keyword>
<dbReference type="PANTHER" id="PTHR47192:SF4">
    <property type="entry name" value="THIOREDOXIN-LIKE 3-2, CHLOROPLASTIC"/>
    <property type="match status" value="1"/>
</dbReference>
<keyword evidence="2" id="KW-1015">Disulfide bond</keyword>
<dbReference type="InterPro" id="IPR044253">
    <property type="entry name" value="WCRKC1/2"/>
</dbReference>
<keyword evidence="3" id="KW-0676">Redox-active center</keyword>
<reference evidence="6" key="1">
    <citation type="submission" date="2015-07" db="EMBL/GenBank/DDBJ databases">
        <title>Transcriptome Assembly of Anthurium amnicola.</title>
        <authorList>
            <person name="Suzuki J."/>
        </authorList>
    </citation>
    <scope>NUCLEOTIDE SEQUENCE</scope>
</reference>
<dbReference type="Pfam" id="PF00085">
    <property type="entry name" value="Thioredoxin"/>
    <property type="match status" value="1"/>
</dbReference>
<feature type="compositionally biased region" description="Basic residues" evidence="4">
    <location>
        <begin position="18"/>
        <end position="27"/>
    </location>
</feature>
<evidence type="ECO:0000256" key="1">
    <source>
        <dbReference type="ARBA" id="ARBA00022982"/>
    </source>
</evidence>
<dbReference type="Gene3D" id="3.40.30.10">
    <property type="entry name" value="Glutaredoxin"/>
    <property type="match status" value="1"/>
</dbReference>
<evidence type="ECO:0000313" key="6">
    <source>
        <dbReference type="EMBL" id="JAT57434.1"/>
    </source>
</evidence>
<evidence type="ECO:0000256" key="4">
    <source>
        <dbReference type="SAM" id="MobiDB-lite"/>
    </source>
</evidence>
<organism evidence="6">
    <name type="scientific">Anthurium amnicola</name>
    <dbReference type="NCBI Taxonomy" id="1678845"/>
    <lineage>
        <taxon>Eukaryota</taxon>
        <taxon>Viridiplantae</taxon>
        <taxon>Streptophyta</taxon>
        <taxon>Embryophyta</taxon>
        <taxon>Tracheophyta</taxon>
        <taxon>Spermatophyta</taxon>
        <taxon>Magnoliopsida</taxon>
        <taxon>Liliopsida</taxon>
        <taxon>Araceae</taxon>
        <taxon>Pothoideae</taxon>
        <taxon>Potheae</taxon>
        <taxon>Anthurium</taxon>
    </lineage>
</organism>
<evidence type="ECO:0000256" key="2">
    <source>
        <dbReference type="ARBA" id="ARBA00023157"/>
    </source>
</evidence>
<feature type="region of interest" description="Disordered" evidence="4">
    <location>
        <begin position="18"/>
        <end position="44"/>
    </location>
</feature>
<dbReference type="AlphaFoldDB" id="A0A1D1YS54"/>
<accession>A0A1D1YS54</accession>
<name>A0A1D1YS54_9ARAE</name>
<dbReference type="FunFam" id="3.40.30.10:FF:000245">
    <property type="entry name" value="Thioredoxin"/>
    <property type="match status" value="1"/>
</dbReference>
<dbReference type="SUPFAM" id="SSF52833">
    <property type="entry name" value="Thioredoxin-like"/>
    <property type="match status" value="1"/>
</dbReference>
<gene>
    <name evidence="6" type="primary">WCRKC2_8</name>
    <name evidence="6" type="ORF">g.54238</name>
</gene>
<dbReference type="CDD" id="cd02947">
    <property type="entry name" value="TRX_family"/>
    <property type="match status" value="1"/>
</dbReference>
<protein>
    <submittedName>
        <fullName evidence="6">Thioredoxin-like 3-2, chloroplastic</fullName>
    </submittedName>
</protein>
<feature type="compositionally biased region" description="Low complexity" evidence="4">
    <location>
        <begin position="28"/>
        <end position="40"/>
    </location>
</feature>
<dbReference type="PROSITE" id="PS51352">
    <property type="entry name" value="THIOREDOXIN_2"/>
    <property type="match status" value="1"/>
</dbReference>
<keyword evidence="1" id="KW-0249">Electron transport</keyword>
<dbReference type="GO" id="GO:0009570">
    <property type="term" value="C:chloroplast stroma"/>
    <property type="evidence" value="ECO:0007669"/>
    <property type="project" value="InterPro"/>
</dbReference>
<feature type="domain" description="Thioredoxin" evidence="5">
    <location>
        <begin position="86"/>
        <end position="211"/>
    </location>
</feature>
<dbReference type="EMBL" id="GDJX01010502">
    <property type="protein sequence ID" value="JAT57434.1"/>
    <property type="molecule type" value="Transcribed_RNA"/>
</dbReference>
<evidence type="ECO:0000259" key="5">
    <source>
        <dbReference type="PROSITE" id="PS51352"/>
    </source>
</evidence>
<evidence type="ECO:0000256" key="3">
    <source>
        <dbReference type="ARBA" id="ARBA00023284"/>
    </source>
</evidence>
<dbReference type="PANTHER" id="PTHR47192">
    <property type="entry name" value="THIOREDOXIN-LIKE 3-2, CHLOROPLASTIC"/>
    <property type="match status" value="1"/>
</dbReference>
<proteinExistence type="predicted"/>
<dbReference type="InterPro" id="IPR013766">
    <property type="entry name" value="Thioredoxin_domain"/>
</dbReference>
<sequence>MPQVLRLPLQLPSSILLRRRPPSKGRGRSSSFSSNVLPSSRWTSFSSRPFRSLALRSKIVAVASASSSWSIDEDGPPNEGKGDRHTLVREEVAPASMELETVSGEEQFDEIIAEARQLEVPVIMVWMANWCRKCIYLKPKLEKLAIDYYPRIRFYCVDVNSVPYKLVKSAGVTKMPTIQLWKDSTKQAEVIGGHKGWLVVDDIRQMIEDMP</sequence>
<dbReference type="InterPro" id="IPR036249">
    <property type="entry name" value="Thioredoxin-like_sf"/>
</dbReference>